<dbReference type="EMBL" id="MAVT02000066">
    <property type="protein sequence ID" value="POS80173.1"/>
    <property type="molecule type" value="Genomic_DNA"/>
</dbReference>
<keyword evidence="2" id="KW-1185">Reference proteome</keyword>
<comment type="caution">
    <text evidence="1">The sequence shown here is derived from an EMBL/GenBank/DDBJ whole genome shotgun (WGS) entry which is preliminary data.</text>
</comment>
<accession>A0A2P5ICF6</accession>
<evidence type="ECO:0000313" key="2">
    <source>
        <dbReference type="Proteomes" id="UP000094444"/>
    </source>
</evidence>
<dbReference type="InParanoid" id="A0A2P5ICF6"/>
<dbReference type="STRING" id="158607.A0A2P5ICF6"/>
<dbReference type="OrthoDB" id="3525185at2759"/>
<sequence length="89" mass="9872">MSRDLYGRSLVGLQRDPNHPVTWRSAETLAATMLCCLSELFVDTSSPLSWMMQAAGVPKLVQARGRGSFSMPSDGFPQRLPLLRPRLLP</sequence>
<evidence type="ECO:0000313" key="1">
    <source>
        <dbReference type="EMBL" id="POS80173.1"/>
    </source>
</evidence>
<dbReference type="AlphaFoldDB" id="A0A2P5ICF6"/>
<proteinExistence type="predicted"/>
<gene>
    <name evidence="1" type="ORF">DHEL01_v201436</name>
</gene>
<name>A0A2P5ICF6_DIAHE</name>
<organism evidence="1 2">
    <name type="scientific">Diaporthe helianthi</name>
    <dbReference type="NCBI Taxonomy" id="158607"/>
    <lineage>
        <taxon>Eukaryota</taxon>
        <taxon>Fungi</taxon>
        <taxon>Dikarya</taxon>
        <taxon>Ascomycota</taxon>
        <taxon>Pezizomycotina</taxon>
        <taxon>Sordariomycetes</taxon>
        <taxon>Sordariomycetidae</taxon>
        <taxon>Diaporthales</taxon>
        <taxon>Diaporthaceae</taxon>
        <taxon>Diaporthe</taxon>
    </lineage>
</organism>
<dbReference type="Proteomes" id="UP000094444">
    <property type="component" value="Unassembled WGS sequence"/>
</dbReference>
<protein>
    <submittedName>
        <fullName evidence="1">Uncharacterized protein</fullName>
    </submittedName>
</protein>
<reference evidence="1" key="1">
    <citation type="submission" date="2017-09" db="EMBL/GenBank/DDBJ databases">
        <title>Polyketide synthases of a Diaporthe helianthi virulent isolate.</title>
        <authorList>
            <person name="Baroncelli R."/>
        </authorList>
    </citation>
    <scope>NUCLEOTIDE SEQUENCE [LARGE SCALE GENOMIC DNA]</scope>
    <source>
        <strain evidence="1">7/96</strain>
    </source>
</reference>